<dbReference type="RefSeq" id="WP_230740461.1">
    <property type="nucleotide sequence ID" value="NZ_JAJNDB010000010.1"/>
</dbReference>
<dbReference type="EMBL" id="JAJNDB010000010">
    <property type="protein sequence ID" value="MCD2197964.1"/>
    <property type="molecule type" value="Genomic_DNA"/>
</dbReference>
<keyword evidence="2" id="KW-0255">Endonuclease</keyword>
<dbReference type="InterPro" id="IPR007569">
    <property type="entry name" value="DUF559"/>
</dbReference>
<reference evidence="2 3" key="1">
    <citation type="submission" date="2021-11" db="EMBL/GenBank/DDBJ databases">
        <title>Draft genome sequence of Actinomycetospora sp. SF1 isolated from the rhizosphere soil.</title>
        <authorList>
            <person name="Duangmal K."/>
            <person name="Chantavorakit T."/>
        </authorList>
    </citation>
    <scope>NUCLEOTIDE SEQUENCE [LARGE SCALE GENOMIC DNA]</scope>
    <source>
        <strain evidence="2 3">TBRC 5722</strain>
    </source>
</reference>
<sequence length="308" mass="34084">MRIDARAARFRDRIRDQEGVFTVAQADEAGYSRAAIAAKVGRGEWVPELYRVLRAADHPSTPRTRIRAAMLSLGPDATLVGGSAAYWWRMIDIPPDEVELAMPHQHRPRPRPGVRILRRAVATEDRVVLDGLAVSTRPTTVLAAAADLDLIAGARLMDRVLGKGTVTLEQLRGAQTRTAGRRGTETVRRLLVLAGGGARSEAERTAHHALRGGGMDGWVADHEVRLSGYGLAVLDLAFIALRVLVEIDGWAYHRDLRAFLRDSARQNALVLDGWVVIRTNWYELTQNPEQFVRNVSEALIAQRTVMKI</sequence>
<evidence type="ECO:0000259" key="1">
    <source>
        <dbReference type="Pfam" id="PF04480"/>
    </source>
</evidence>
<dbReference type="Pfam" id="PF04480">
    <property type="entry name" value="DUF559"/>
    <property type="match status" value="1"/>
</dbReference>
<keyword evidence="2" id="KW-0378">Hydrolase</keyword>
<keyword evidence="3" id="KW-1185">Reference proteome</keyword>
<organism evidence="2 3">
    <name type="scientific">Actinomycetospora endophytica</name>
    <dbReference type="NCBI Taxonomy" id="2291215"/>
    <lineage>
        <taxon>Bacteria</taxon>
        <taxon>Bacillati</taxon>
        <taxon>Actinomycetota</taxon>
        <taxon>Actinomycetes</taxon>
        <taxon>Pseudonocardiales</taxon>
        <taxon>Pseudonocardiaceae</taxon>
        <taxon>Actinomycetospora</taxon>
    </lineage>
</organism>
<dbReference type="Proteomes" id="UP001199469">
    <property type="component" value="Unassembled WGS sequence"/>
</dbReference>
<evidence type="ECO:0000313" key="3">
    <source>
        <dbReference type="Proteomes" id="UP001199469"/>
    </source>
</evidence>
<feature type="domain" description="DUF559" evidence="1">
    <location>
        <begin position="200"/>
        <end position="298"/>
    </location>
</feature>
<name>A0ABS8PLV9_9PSEU</name>
<protein>
    <submittedName>
        <fullName evidence="2">Endonuclease domain-containing protein</fullName>
    </submittedName>
</protein>
<gene>
    <name evidence="2" type="ORF">LQ327_31795</name>
</gene>
<evidence type="ECO:0000313" key="2">
    <source>
        <dbReference type="EMBL" id="MCD2197964.1"/>
    </source>
</evidence>
<dbReference type="Gene3D" id="3.40.960.10">
    <property type="entry name" value="VSR Endonuclease"/>
    <property type="match status" value="1"/>
</dbReference>
<dbReference type="GO" id="GO:0004519">
    <property type="term" value="F:endonuclease activity"/>
    <property type="evidence" value="ECO:0007669"/>
    <property type="project" value="UniProtKB-KW"/>
</dbReference>
<dbReference type="InterPro" id="IPR011335">
    <property type="entry name" value="Restrct_endonuc-II-like"/>
</dbReference>
<comment type="caution">
    <text evidence="2">The sequence shown here is derived from an EMBL/GenBank/DDBJ whole genome shotgun (WGS) entry which is preliminary data.</text>
</comment>
<accession>A0ABS8PLV9</accession>
<keyword evidence="2" id="KW-0540">Nuclease</keyword>
<dbReference type="SUPFAM" id="SSF52980">
    <property type="entry name" value="Restriction endonuclease-like"/>
    <property type="match status" value="1"/>
</dbReference>
<proteinExistence type="predicted"/>